<gene>
    <name evidence="2" type="ORF">PECAL_4P27800</name>
</gene>
<protein>
    <submittedName>
        <fullName evidence="2">Uncharacterized protein</fullName>
    </submittedName>
</protein>
<comment type="caution">
    <text evidence="2">The sequence shown here is derived from an EMBL/GenBank/DDBJ whole genome shotgun (WGS) entry which is preliminary data.</text>
</comment>
<feature type="compositionally biased region" description="Pro residues" evidence="1">
    <location>
        <begin position="583"/>
        <end position="594"/>
    </location>
</feature>
<dbReference type="Proteomes" id="UP000789595">
    <property type="component" value="Unassembled WGS sequence"/>
</dbReference>
<feature type="region of interest" description="Disordered" evidence="1">
    <location>
        <begin position="564"/>
        <end position="600"/>
    </location>
</feature>
<evidence type="ECO:0000313" key="2">
    <source>
        <dbReference type="EMBL" id="CAH0375445.1"/>
    </source>
</evidence>
<sequence length="629" mass="72890">MNVRRPPEAPDDLRRRPGRAFSSKYALELPPPVSGSFATLPRRRAAVAKKQAELRRQALVEVALERQIWLENAEKDRIARTIVRIARRLDGERRAVIAREDAAFRAGAREAAVAIETCWRRHARSSAWPRVKAAYFRVLDAWAQLYRAAREDAALRARRRAARAQVATPLQTLWRARLARRELARRRRARDLMTRFITEGVIPLQTKCRMLLARRELLRRRRELERRRRAERARQQAYVIATRAVRRWLRWRFLQKVRRCVHLHLARHRLLQRSMQTVASAVARPPVREAVALVAVATACAGASMSEAVAVAAERERVAEEQRRWEEELRRQIAAAIEAAKARVATPLQTRFRARRARRRYVAMRAAAVRIAGWRRRLAWARLCAAEARRREEERQRRALQVIWKVVVPWLARRALRFKKRRLAVLRGMIRVKGYARRQATRQDHWWDLAGERALDVAGESYRAAKEAARLATAMAQHAVTVWKQTQELDRRLNMLMIARAQRLAARAAKRVREIDLSGVPKFCRTLPRRFALKRFEDERLQILQRSTQRVAFLRQLAARAPKPAEAAPAPVFKPRWKKPRTRPPPPEPEPAAPPARRATRLLSAVRWGRIQAVHAGTAPTRPPPPPPC</sequence>
<dbReference type="EMBL" id="CAKKNE010000004">
    <property type="protein sequence ID" value="CAH0375445.1"/>
    <property type="molecule type" value="Genomic_DNA"/>
</dbReference>
<dbReference type="PROSITE" id="PS50096">
    <property type="entry name" value="IQ"/>
    <property type="match status" value="3"/>
</dbReference>
<proteinExistence type="predicted"/>
<dbReference type="AlphaFoldDB" id="A0A8J2X1Z1"/>
<accession>A0A8J2X1Z1</accession>
<keyword evidence="3" id="KW-1185">Reference proteome</keyword>
<reference evidence="2" key="1">
    <citation type="submission" date="2021-11" db="EMBL/GenBank/DDBJ databases">
        <authorList>
            <consortium name="Genoscope - CEA"/>
            <person name="William W."/>
        </authorList>
    </citation>
    <scope>NUCLEOTIDE SEQUENCE</scope>
</reference>
<evidence type="ECO:0000313" key="3">
    <source>
        <dbReference type="Proteomes" id="UP000789595"/>
    </source>
</evidence>
<name>A0A8J2X1Z1_9STRA</name>
<organism evidence="2 3">
    <name type="scientific">Pelagomonas calceolata</name>
    <dbReference type="NCBI Taxonomy" id="35677"/>
    <lineage>
        <taxon>Eukaryota</taxon>
        <taxon>Sar</taxon>
        <taxon>Stramenopiles</taxon>
        <taxon>Ochrophyta</taxon>
        <taxon>Pelagophyceae</taxon>
        <taxon>Pelagomonadales</taxon>
        <taxon>Pelagomonadaceae</taxon>
        <taxon>Pelagomonas</taxon>
    </lineage>
</organism>
<evidence type="ECO:0000256" key="1">
    <source>
        <dbReference type="SAM" id="MobiDB-lite"/>
    </source>
</evidence>